<dbReference type="AlphaFoldDB" id="A0A859QUL6"/>
<dbReference type="EMBL" id="CP041241">
    <property type="protein sequence ID" value="QLL65837.1"/>
    <property type="molecule type" value="Genomic_DNA"/>
</dbReference>
<proteinExistence type="predicted"/>
<geneLocation type="plasmid" evidence="3">
    <name>pemeittgr7c</name>
</geneLocation>
<reference evidence="2 3" key="1">
    <citation type="submission" date="2019-06" db="EMBL/GenBank/DDBJ databases">
        <title>Complete genome sequence of Ensifer mexicanus ITTG R7 isolated from nodules of Acacia angustissima (Mill.) Kuntze.</title>
        <authorList>
            <person name="Rincon-Rosales R."/>
            <person name="Rogel M.A."/>
            <person name="Guerrero G."/>
            <person name="Rincon-Molina C.I."/>
            <person name="Lopez-Lopez A."/>
            <person name="Martinez-Romero E."/>
        </authorList>
    </citation>
    <scope>NUCLEOTIDE SEQUENCE [LARGE SCALE GENOMIC DNA]</scope>
    <source>
        <strain evidence="2 3">ITTG R7</strain>
        <plasmid evidence="3">pemeittgr7c</plasmid>
    </source>
</reference>
<keyword evidence="2" id="KW-0614">Plasmid</keyword>
<evidence type="ECO:0000313" key="2">
    <source>
        <dbReference type="EMBL" id="QLL65837.1"/>
    </source>
</evidence>
<dbReference type="KEGG" id="emx:FKV68_31695"/>
<feature type="compositionally biased region" description="Basic and acidic residues" evidence="1">
    <location>
        <begin position="1"/>
        <end position="23"/>
    </location>
</feature>
<dbReference type="Proteomes" id="UP000510721">
    <property type="component" value="Plasmid pEmeITTGR7c"/>
</dbReference>
<evidence type="ECO:0000256" key="1">
    <source>
        <dbReference type="SAM" id="MobiDB-lite"/>
    </source>
</evidence>
<keyword evidence="3" id="KW-1185">Reference proteome</keyword>
<sequence>MMARTNPKEPARRPAKKPDKEGAETLPNFARPEDAKPVDQGRIPPVRSKDEANVDPGDVLPDDEEEQSIADNPSREEIRFGSVKPPRE</sequence>
<protein>
    <submittedName>
        <fullName evidence="2">Uncharacterized protein</fullName>
    </submittedName>
</protein>
<feature type="compositionally biased region" description="Basic and acidic residues" evidence="1">
    <location>
        <begin position="73"/>
        <end position="88"/>
    </location>
</feature>
<gene>
    <name evidence="2" type="ORF">FKV68_31695</name>
</gene>
<name>A0A859QUL6_9HYPH</name>
<feature type="region of interest" description="Disordered" evidence="1">
    <location>
        <begin position="1"/>
        <end position="88"/>
    </location>
</feature>
<accession>A0A859QUL6</accession>
<evidence type="ECO:0000313" key="3">
    <source>
        <dbReference type="Proteomes" id="UP000510721"/>
    </source>
</evidence>
<organism evidence="2 3">
    <name type="scientific">Sinorhizobium mexicanum</name>
    <dbReference type="NCBI Taxonomy" id="375549"/>
    <lineage>
        <taxon>Bacteria</taxon>
        <taxon>Pseudomonadati</taxon>
        <taxon>Pseudomonadota</taxon>
        <taxon>Alphaproteobacteria</taxon>
        <taxon>Hyphomicrobiales</taxon>
        <taxon>Rhizobiaceae</taxon>
        <taxon>Sinorhizobium/Ensifer group</taxon>
        <taxon>Sinorhizobium</taxon>
    </lineage>
</organism>